<evidence type="ECO:0000313" key="1">
    <source>
        <dbReference type="EMBL" id="QND71454.1"/>
    </source>
</evidence>
<name>A0A7G6TXH2_9BRAD</name>
<dbReference type="RefSeq" id="WP_184517218.1">
    <property type="nucleotide sequence ID" value="NZ_CP050292.1"/>
</dbReference>
<reference evidence="2" key="1">
    <citation type="journal article" date="2020" name="Mol. Plant Microbe">
        <title>Rhizobial microsymbionts of the narrowly endemic Oxytropis species growing in Kamchatka are characterized by significant genetic diversity and possess a set of genes that are associated with T3SS and T6SS secretion systems and can affect the development of symbiosis.</title>
        <authorList>
            <person name="Safronova V."/>
            <person name="Guro P."/>
            <person name="Sazanova A."/>
            <person name="Kuznetsova I."/>
            <person name="Belimov A."/>
            <person name="Yakubov V."/>
            <person name="Chirak E."/>
            <person name="Afonin A."/>
            <person name="Gogolev Y."/>
            <person name="Andronov E."/>
            <person name="Tikhonovich I."/>
        </authorList>
    </citation>
    <scope>NUCLEOTIDE SEQUENCE [LARGE SCALE GENOMIC DNA]</scope>
    <source>
        <strain evidence="2">581</strain>
    </source>
</reference>
<evidence type="ECO:0000313" key="2">
    <source>
        <dbReference type="Proteomes" id="UP000515291"/>
    </source>
</evidence>
<evidence type="ECO:0008006" key="3">
    <source>
        <dbReference type="Google" id="ProtNLM"/>
    </source>
</evidence>
<dbReference type="Proteomes" id="UP000515291">
    <property type="component" value="Chromosome"/>
</dbReference>
<dbReference type="AlphaFoldDB" id="A0A7G6TXH2"/>
<gene>
    <name evidence="1" type="ORF">HB776_09550</name>
</gene>
<organism evidence="1 2">
    <name type="scientific">Tardiphaga robiniae</name>
    <dbReference type="NCBI Taxonomy" id="943830"/>
    <lineage>
        <taxon>Bacteria</taxon>
        <taxon>Pseudomonadati</taxon>
        <taxon>Pseudomonadota</taxon>
        <taxon>Alphaproteobacteria</taxon>
        <taxon>Hyphomicrobiales</taxon>
        <taxon>Nitrobacteraceae</taxon>
        <taxon>Tardiphaga</taxon>
    </lineage>
</organism>
<accession>A0A7G6TXH2</accession>
<proteinExistence type="predicted"/>
<protein>
    <recommendedName>
        <fullName evidence="3">Helix-turn-helix domain-containing protein</fullName>
    </recommendedName>
</protein>
<sequence length="84" mass="9551">MSIDDDNIRTQRRRGPTSAITFSMRQIGYREWTAVEKHKLKGLAERGLSVQKIARSLKRSVCITQAMASKLGIRFGDKLELRSS</sequence>
<dbReference type="KEGG" id="trb:HB776_09550"/>
<dbReference type="EMBL" id="CP050292">
    <property type="protein sequence ID" value="QND71454.1"/>
    <property type="molecule type" value="Genomic_DNA"/>
</dbReference>